<keyword evidence="2" id="KW-0677">Repeat</keyword>
<proteinExistence type="predicted"/>
<dbReference type="AlphaFoldDB" id="A0A9W2YUN6"/>
<dbReference type="InterPro" id="IPR018957">
    <property type="entry name" value="Znf_C3HC4_RING-type"/>
</dbReference>
<feature type="domain" description="B box-type" evidence="9">
    <location>
        <begin position="163"/>
        <end position="196"/>
    </location>
</feature>
<name>A0A9W2YUN6_BIOGL</name>
<dbReference type="Pfam" id="PF00643">
    <property type="entry name" value="zf-B_box"/>
    <property type="match status" value="1"/>
</dbReference>
<evidence type="ECO:0000256" key="2">
    <source>
        <dbReference type="ARBA" id="ARBA00022737"/>
    </source>
</evidence>
<feature type="region of interest" description="Disordered" evidence="7">
    <location>
        <begin position="701"/>
        <end position="734"/>
    </location>
</feature>
<keyword evidence="10" id="KW-1185">Reference proteome</keyword>
<evidence type="ECO:0000256" key="4">
    <source>
        <dbReference type="ARBA" id="ARBA00022833"/>
    </source>
</evidence>
<dbReference type="Gene3D" id="3.30.160.60">
    <property type="entry name" value="Classic Zinc Finger"/>
    <property type="match status" value="1"/>
</dbReference>
<evidence type="ECO:0000259" key="9">
    <source>
        <dbReference type="PROSITE" id="PS50119"/>
    </source>
</evidence>
<reference evidence="11" key="1">
    <citation type="submission" date="2025-08" db="UniProtKB">
        <authorList>
            <consortium name="RefSeq"/>
        </authorList>
    </citation>
    <scope>IDENTIFICATION</scope>
</reference>
<dbReference type="GO" id="GO:0008270">
    <property type="term" value="F:zinc ion binding"/>
    <property type="evidence" value="ECO:0007669"/>
    <property type="project" value="UniProtKB-KW"/>
</dbReference>
<dbReference type="PANTHER" id="PTHR25462:SF296">
    <property type="entry name" value="MEIOTIC P26, ISOFORM F"/>
    <property type="match status" value="1"/>
</dbReference>
<dbReference type="Proteomes" id="UP001165740">
    <property type="component" value="Chromosome 14"/>
</dbReference>
<dbReference type="CDD" id="cd19757">
    <property type="entry name" value="Bbox1"/>
    <property type="match status" value="1"/>
</dbReference>
<dbReference type="OrthoDB" id="6049135at2759"/>
<dbReference type="CDD" id="cd05819">
    <property type="entry name" value="NHL"/>
    <property type="match status" value="1"/>
</dbReference>
<feature type="domain" description="B box-type" evidence="9">
    <location>
        <begin position="101"/>
        <end position="148"/>
    </location>
</feature>
<dbReference type="SMART" id="SM00184">
    <property type="entry name" value="RING"/>
    <property type="match status" value="1"/>
</dbReference>
<evidence type="ECO:0000313" key="11">
    <source>
        <dbReference type="RefSeq" id="XP_055866437.1"/>
    </source>
</evidence>
<dbReference type="PROSITE" id="PS50119">
    <property type="entry name" value="ZF_BBOX"/>
    <property type="match status" value="2"/>
</dbReference>
<dbReference type="PANTHER" id="PTHR25462">
    <property type="entry name" value="BONUS, ISOFORM C-RELATED"/>
    <property type="match status" value="1"/>
</dbReference>
<accession>A0A9W2YUN6</accession>
<evidence type="ECO:0000256" key="1">
    <source>
        <dbReference type="ARBA" id="ARBA00022723"/>
    </source>
</evidence>
<organism evidence="10 11">
    <name type="scientific">Biomphalaria glabrata</name>
    <name type="common">Bloodfluke planorb</name>
    <name type="synonym">Freshwater snail</name>
    <dbReference type="NCBI Taxonomy" id="6526"/>
    <lineage>
        <taxon>Eukaryota</taxon>
        <taxon>Metazoa</taxon>
        <taxon>Spiralia</taxon>
        <taxon>Lophotrochozoa</taxon>
        <taxon>Mollusca</taxon>
        <taxon>Gastropoda</taxon>
        <taxon>Heterobranchia</taxon>
        <taxon>Euthyneura</taxon>
        <taxon>Panpulmonata</taxon>
        <taxon>Hygrophila</taxon>
        <taxon>Lymnaeoidea</taxon>
        <taxon>Planorbidae</taxon>
        <taxon>Biomphalaria</taxon>
    </lineage>
</organism>
<dbReference type="Gene3D" id="3.30.40.10">
    <property type="entry name" value="Zinc/RING finger domain, C3HC4 (zinc finger)"/>
    <property type="match status" value="1"/>
</dbReference>
<dbReference type="SUPFAM" id="SSF101898">
    <property type="entry name" value="NHL repeat"/>
    <property type="match status" value="1"/>
</dbReference>
<dbReference type="InterPro" id="IPR013083">
    <property type="entry name" value="Znf_RING/FYVE/PHD"/>
</dbReference>
<evidence type="ECO:0000256" key="5">
    <source>
        <dbReference type="PROSITE-ProRule" id="PRU00024"/>
    </source>
</evidence>
<gene>
    <name evidence="11" type="primary">LOC106058957</name>
</gene>
<dbReference type="Pfam" id="PF00097">
    <property type="entry name" value="zf-C3HC4"/>
    <property type="match status" value="1"/>
</dbReference>
<dbReference type="Gene3D" id="2.120.10.30">
    <property type="entry name" value="TolB, C-terminal domain"/>
    <property type="match status" value="1"/>
</dbReference>
<evidence type="ECO:0000313" key="10">
    <source>
        <dbReference type="Proteomes" id="UP001165740"/>
    </source>
</evidence>
<sequence length="734" mass="82244">METEDRIKDVIEKHCSCIICHDVLRLPKLLPCYHSFCTDCLEKYISEKISENGQRSFPCPKCSKPIIVPSDVDNQTYLDSFKTDTFTCKLIEVIQAFSSEKSCDICSRRDVTEAATNWCMQCHDAICGDCLKVHICGKTTSDHRVISLEELHNLSLENVLKDNVLEKCVKHEEDVKMYCMNCKEPVCVECFATVHRKCDNCVLVSDAVKTLDADVAEVFLRLRSLKEEGNDSVPSLQTHEDIFEASLRKAETDIRSLAEELRRKIDMSEKDLLEELHSAGRHLREKLSESKYSNGIVDVCDMTILTSAQERLDTLLKYGSSSEVLDVYNKLKELLMKAEGKNSSTYEDQLKWKVNFEIDKKVKAFNQDFDQLGEIKVDDGSVDEGLSLWGVTVTSRDDIVVLDSRSHVLQKFSSAGERIDQLALSEEPRDITSFGEDEVAVSVVGKQILILSTLTKFILKRKIDTQKQYDGLEYSPSLRHFLASSLDNSCLDVVSRLGEVIRTVSVNNSTGDPLFQTPRYVTFTKDGTYIVSDITGNCVVCLSQDGAQLYSYPSDHDYDLRKPQGVCSDKLGNVFIAEYANNRVHLLTSNGQFQRVVIDKETGLQRPVALAMTQSSKLVVVQSDGMVKVFSYESEPHSPKSPVTSSHGANEEKDQTILHHYGSLGVRRLSSYGGQGSGTSYAKMFNHPGAIHTAGAGFHSYRRHSESFSPKSPSAQQPPFPNLPNSLKPRHTNN</sequence>
<dbReference type="InterPro" id="IPR001841">
    <property type="entry name" value="Znf_RING"/>
</dbReference>
<dbReference type="CDD" id="cd19756">
    <property type="entry name" value="Bbox2"/>
    <property type="match status" value="1"/>
</dbReference>
<evidence type="ECO:0000256" key="3">
    <source>
        <dbReference type="ARBA" id="ARBA00022771"/>
    </source>
</evidence>
<dbReference type="PROSITE" id="PS50089">
    <property type="entry name" value="ZF_RING_2"/>
    <property type="match status" value="1"/>
</dbReference>
<protein>
    <submittedName>
        <fullName evidence="11">Tripartite motif-containing protein 2-like</fullName>
    </submittedName>
</protein>
<keyword evidence="3 5" id="KW-0863">Zinc-finger</keyword>
<feature type="domain" description="RING-type" evidence="8">
    <location>
        <begin position="17"/>
        <end position="63"/>
    </location>
</feature>
<dbReference type="InterPro" id="IPR011042">
    <property type="entry name" value="6-blade_b-propeller_TolB-like"/>
</dbReference>
<dbReference type="InterPro" id="IPR001258">
    <property type="entry name" value="NHL_repeat"/>
</dbReference>
<dbReference type="SUPFAM" id="SSF57845">
    <property type="entry name" value="B-box zinc-binding domain"/>
    <property type="match status" value="1"/>
</dbReference>
<dbReference type="PROSITE" id="PS00518">
    <property type="entry name" value="ZF_RING_1"/>
    <property type="match status" value="1"/>
</dbReference>
<keyword evidence="1" id="KW-0479">Metal-binding</keyword>
<keyword evidence="4" id="KW-0862">Zinc</keyword>
<dbReference type="GeneID" id="106058957"/>
<dbReference type="RefSeq" id="XP_055866437.1">
    <property type="nucleotide sequence ID" value="XM_056010462.1"/>
</dbReference>
<dbReference type="InterPro" id="IPR000315">
    <property type="entry name" value="Znf_B-box"/>
</dbReference>
<evidence type="ECO:0000259" key="8">
    <source>
        <dbReference type="PROSITE" id="PS50089"/>
    </source>
</evidence>
<evidence type="ECO:0000256" key="6">
    <source>
        <dbReference type="PROSITE-ProRule" id="PRU00504"/>
    </source>
</evidence>
<dbReference type="InterPro" id="IPR017907">
    <property type="entry name" value="Znf_RING_CS"/>
</dbReference>
<dbReference type="SUPFAM" id="SSF57850">
    <property type="entry name" value="RING/U-box"/>
    <property type="match status" value="1"/>
</dbReference>
<dbReference type="InterPro" id="IPR047153">
    <property type="entry name" value="TRIM45/56/19-like"/>
</dbReference>
<dbReference type="PROSITE" id="PS51125">
    <property type="entry name" value="NHL"/>
    <property type="match status" value="1"/>
</dbReference>
<dbReference type="OMA" id="CIDNIGN"/>
<feature type="repeat" description="NHL" evidence="6">
    <location>
        <begin position="556"/>
        <end position="590"/>
    </location>
</feature>
<evidence type="ECO:0000256" key="7">
    <source>
        <dbReference type="SAM" id="MobiDB-lite"/>
    </source>
</evidence>